<dbReference type="Pfam" id="PF19767">
    <property type="entry name" value="DUF6254"/>
    <property type="match status" value="1"/>
</dbReference>
<proteinExistence type="predicted"/>
<feature type="compositionally biased region" description="Basic and acidic residues" evidence="1">
    <location>
        <begin position="1"/>
        <end position="32"/>
    </location>
</feature>
<dbReference type="AlphaFoldDB" id="C2XR69"/>
<evidence type="ECO:0000313" key="2">
    <source>
        <dbReference type="EMBL" id="EEL71784.1"/>
    </source>
</evidence>
<organism evidence="2">
    <name type="scientific">Bacillus mycoides</name>
    <dbReference type="NCBI Taxonomy" id="1405"/>
    <lineage>
        <taxon>Bacteria</taxon>
        <taxon>Bacillati</taxon>
        <taxon>Bacillota</taxon>
        <taxon>Bacilli</taxon>
        <taxon>Bacillales</taxon>
        <taxon>Bacillaceae</taxon>
        <taxon>Bacillus</taxon>
        <taxon>Bacillus cereus group</taxon>
    </lineage>
</organism>
<sequence>MEKRKEKKELKSMSKKKREEERAWKARKENQKPHGKVKAFAELVEGTEKT</sequence>
<accession>C2XR69</accession>
<dbReference type="EMBL" id="ACMP01000046">
    <property type="protein sequence ID" value="EEL71784.1"/>
    <property type="molecule type" value="Genomic_DNA"/>
</dbReference>
<name>C2XR69_BACMY</name>
<dbReference type="HOGENOM" id="CLU_205026_0_0_9"/>
<reference evidence="2" key="1">
    <citation type="journal article" date="2012" name="Genome Res.">
        <title>Genomic characterization of the Bacillus cereus sensu lato species: Backdrop to the evolution of Bacillus anthracis.</title>
        <authorList>
            <person name="Zwick M.E."/>
            <person name="Joseph S.J."/>
            <person name="Didelot X."/>
            <person name="Chen P.E."/>
            <person name="Bishop-Lilly K.A."/>
            <person name="Stewart A.C."/>
            <person name="Willner K."/>
            <person name="Nolan N."/>
            <person name="Lentz S."/>
            <person name="Thomason M.K."/>
            <person name="Sozhamannan S."/>
            <person name="Mateczun A.J."/>
            <person name="Du L."/>
            <person name="Read T.D."/>
        </authorList>
    </citation>
    <scope>NUCLEOTIDE SEQUENCE [LARGE SCALE GENOMIC DNA]</scope>
    <source>
        <strain evidence="2">AH603</strain>
    </source>
</reference>
<comment type="caution">
    <text evidence="2">The sequence shown here is derived from an EMBL/GenBank/DDBJ whole genome shotgun (WGS) entry which is preliminary data.</text>
</comment>
<evidence type="ECO:0000256" key="1">
    <source>
        <dbReference type="SAM" id="MobiDB-lite"/>
    </source>
</evidence>
<feature type="region of interest" description="Disordered" evidence="1">
    <location>
        <begin position="1"/>
        <end position="36"/>
    </location>
</feature>
<dbReference type="Proteomes" id="UP000001753">
    <property type="component" value="Chromosome"/>
</dbReference>
<dbReference type="InterPro" id="IPR046221">
    <property type="entry name" value="DUF6254"/>
</dbReference>
<gene>
    <name evidence="2" type="ORF">bcere0026_11800</name>
</gene>
<protein>
    <submittedName>
        <fullName evidence="2">Uncharacterized protein</fullName>
    </submittedName>
</protein>